<accession>A0A165LLG3</accession>
<dbReference type="EMBL" id="KV429124">
    <property type="protein sequence ID" value="KZT64574.1"/>
    <property type="molecule type" value="Genomic_DNA"/>
</dbReference>
<feature type="signal peptide" evidence="1">
    <location>
        <begin position="1"/>
        <end position="22"/>
    </location>
</feature>
<dbReference type="STRING" id="1314783.A0A165LLG3"/>
<name>A0A165LLG3_9APHY</name>
<organism evidence="2 3">
    <name type="scientific">Daedalea quercina L-15889</name>
    <dbReference type="NCBI Taxonomy" id="1314783"/>
    <lineage>
        <taxon>Eukaryota</taxon>
        <taxon>Fungi</taxon>
        <taxon>Dikarya</taxon>
        <taxon>Basidiomycota</taxon>
        <taxon>Agaricomycotina</taxon>
        <taxon>Agaricomycetes</taxon>
        <taxon>Polyporales</taxon>
        <taxon>Fomitopsis</taxon>
    </lineage>
</organism>
<proteinExistence type="predicted"/>
<keyword evidence="1" id="KW-0732">Signal</keyword>
<dbReference type="AlphaFoldDB" id="A0A165LLG3"/>
<sequence length="157" mass="16396">MFSKPTTVALFAAATAFVRVQAETHTVSFVNDCGYGTPYLWGPNGVFYYSGEGTYTFDSEAPGLIAYLQTGNCGNDGEYCTLVEASLINGASSADISLVPPHEFSVTSGFGFYGGCDGAGADCTSADCPEAFVSADQTYKQVGCSAENVNLAITFCD</sequence>
<protein>
    <recommendedName>
        <fullName evidence="4">Glycopeptide</fullName>
    </recommendedName>
</protein>
<evidence type="ECO:0000256" key="1">
    <source>
        <dbReference type="SAM" id="SignalP"/>
    </source>
</evidence>
<gene>
    <name evidence="2" type="ORF">DAEQUDRAFT_678342</name>
</gene>
<dbReference type="Proteomes" id="UP000076727">
    <property type="component" value="Unassembled WGS sequence"/>
</dbReference>
<reference evidence="2 3" key="1">
    <citation type="journal article" date="2016" name="Mol. Biol. Evol.">
        <title>Comparative Genomics of Early-Diverging Mushroom-Forming Fungi Provides Insights into the Origins of Lignocellulose Decay Capabilities.</title>
        <authorList>
            <person name="Nagy L.G."/>
            <person name="Riley R."/>
            <person name="Tritt A."/>
            <person name="Adam C."/>
            <person name="Daum C."/>
            <person name="Floudas D."/>
            <person name="Sun H."/>
            <person name="Yadav J.S."/>
            <person name="Pangilinan J."/>
            <person name="Larsson K.H."/>
            <person name="Matsuura K."/>
            <person name="Barry K."/>
            <person name="Labutti K."/>
            <person name="Kuo R."/>
            <person name="Ohm R.A."/>
            <person name="Bhattacharya S.S."/>
            <person name="Shirouzu T."/>
            <person name="Yoshinaga Y."/>
            <person name="Martin F.M."/>
            <person name="Grigoriev I.V."/>
            <person name="Hibbett D.S."/>
        </authorList>
    </citation>
    <scope>NUCLEOTIDE SEQUENCE [LARGE SCALE GENOMIC DNA]</scope>
    <source>
        <strain evidence="2 3">L-15889</strain>
    </source>
</reference>
<evidence type="ECO:0000313" key="3">
    <source>
        <dbReference type="Proteomes" id="UP000076727"/>
    </source>
</evidence>
<evidence type="ECO:0000313" key="2">
    <source>
        <dbReference type="EMBL" id="KZT64574.1"/>
    </source>
</evidence>
<evidence type="ECO:0008006" key="4">
    <source>
        <dbReference type="Google" id="ProtNLM"/>
    </source>
</evidence>
<feature type="chain" id="PRO_5007861742" description="Glycopeptide" evidence="1">
    <location>
        <begin position="23"/>
        <end position="157"/>
    </location>
</feature>
<dbReference type="OrthoDB" id="3342934at2759"/>
<keyword evidence="3" id="KW-1185">Reference proteome</keyword>